<dbReference type="Pfam" id="PF00106">
    <property type="entry name" value="adh_short"/>
    <property type="match status" value="1"/>
</dbReference>
<evidence type="ECO:0000256" key="3">
    <source>
        <dbReference type="RuleBase" id="RU000363"/>
    </source>
</evidence>
<dbReference type="Proteomes" id="UP000051820">
    <property type="component" value="Unassembled WGS sequence"/>
</dbReference>
<accession>A0A0R1W2P3</accession>
<dbReference type="PRINTS" id="PR00081">
    <property type="entry name" value="GDHRDH"/>
</dbReference>
<comment type="caution">
    <text evidence="4">The sequence shown here is derived from an EMBL/GenBank/DDBJ whole genome shotgun (WGS) entry which is preliminary data.</text>
</comment>
<comment type="similarity">
    <text evidence="1 3">Belongs to the short-chain dehydrogenases/reductases (SDR) family.</text>
</comment>
<dbReference type="InterPro" id="IPR051911">
    <property type="entry name" value="SDR_oxidoreductase"/>
</dbReference>
<proteinExistence type="inferred from homology"/>
<keyword evidence="5" id="KW-1185">Reference proteome</keyword>
<gene>
    <name evidence="4" type="ORF">FD16_GL000514</name>
</gene>
<evidence type="ECO:0000256" key="1">
    <source>
        <dbReference type="ARBA" id="ARBA00006484"/>
    </source>
</evidence>
<dbReference type="EMBL" id="AZGF01000014">
    <property type="protein sequence ID" value="KRM11842.1"/>
    <property type="molecule type" value="Genomic_DNA"/>
</dbReference>
<organism evidence="4 5">
    <name type="scientific">Paucilactobacillus suebicus DSM 5007 = KCTC 3549</name>
    <dbReference type="NCBI Taxonomy" id="1423807"/>
    <lineage>
        <taxon>Bacteria</taxon>
        <taxon>Bacillati</taxon>
        <taxon>Bacillota</taxon>
        <taxon>Bacilli</taxon>
        <taxon>Lactobacillales</taxon>
        <taxon>Lactobacillaceae</taxon>
        <taxon>Paucilactobacillus</taxon>
    </lineage>
</organism>
<evidence type="ECO:0000313" key="5">
    <source>
        <dbReference type="Proteomes" id="UP000051820"/>
    </source>
</evidence>
<dbReference type="InterPro" id="IPR002347">
    <property type="entry name" value="SDR_fam"/>
</dbReference>
<reference evidence="4 5" key="1">
    <citation type="journal article" date="2015" name="Genome Announc.">
        <title>Expanding the biotechnology potential of lactobacilli through comparative genomics of 213 strains and associated genera.</title>
        <authorList>
            <person name="Sun Z."/>
            <person name="Harris H.M."/>
            <person name="McCann A."/>
            <person name="Guo C."/>
            <person name="Argimon S."/>
            <person name="Zhang W."/>
            <person name="Yang X."/>
            <person name="Jeffery I.B."/>
            <person name="Cooney J.C."/>
            <person name="Kagawa T.F."/>
            <person name="Liu W."/>
            <person name="Song Y."/>
            <person name="Salvetti E."/>
            <person name="Wrobel A."/>
            <person name="Rasinkangas P."/>
            <person name="Parkhill J."/>
            <person name="Rea M.C."/>
            <person name="O'Sullivan O."/>
            <person name="Ritari J."/>
            <person name="Douillard F.P."/>
            <person name="Paul Ross R."/>
            <person name="Yang R."/>
            <person name="Briner A.E."/>
            <person name="Felis G.E."/>
            <person name="de Vos W.M."/>
            <person name="Barrangou R."/>
            <person name="Klaenhammer T.R."/>
            <person name="Caufield P.W."/>
            <person name="Cui Y."/>
            <person name="Zhang H."/>
            <person name="O'Toole P.W."/>
        </authorList>
    </citation>
    <scope>NUCLEOTIDE SEQUENCE [LARGE SCALE GENOMIC DNA]</scope>
    <source>
        <strain evidence="4 5">DSM 5007</strain>
    </source>
</reference>
<dbReference type="InterPro" id="IPR036291">
    <property type="entry name" value="NAD(P)-bd_dom_sf"/>
</dbReference>
<dbReference type="eggNOG" id="COG4221">
    <property type="taxonomic scope" value="Bacteria"/>
</dbReference>
<dbReference type="STRING" id="1423807.FD16_GL000514"/>
<evidence type="ECO:0000313" key="4">
    <source>
        <dbReference type="EMBL" id="KRM11842.1"/>
    </source>
</evidence>
<dbReference type="Gene3D" id="3.40.50.720">
    <property type="entry name" value="NAD(P)-binding Rossmann-like Domain"/>
    <property type="match status" value="1"/>
</dbReference>
<keyword evidence="2" id="KW-0560">Oxidoreductase</keyword>
<dbReference type="PATRIC" id="fig|1423807.3.peg.522"/>
<evidence type="ECO:0000256" key="2">
    <source>
        <dbReference type="ARBA" id="ARBA00023002"/>
    </source>
</evidence>
<protein>
    <submittedName>
        <fullName evidence="4">Oxidoreductase</fullName>
    </submittedName>
</protein>
<dbReference type="PRINTS" id="PR00080">
    <property type="entry name" value="SDRFAMILY"/>
</dbReference>
<dbReference type="PANTHER" id="PTHR43976:SF16">
    <property type="entry name" value="SHORT-CHAIN DEHYDROGENASE_REDUCTASE FAMILY PROTEIN"/>
    <property type="match status" value="1"/>
</dbReference>
<sequence>MEVINMTKTWFVTGASRGLGRAIIEKQLADGNNVVATARHLDLFDSLVTKYGDQIYPLQLDVTDVDAVNKAIADAIEHFNSIDVLVNNAGFADMDSVEEMSLDSFKAQMDTDYYGTLYTIRAVLPSMRQNKSGRIINISSIGGRIGGAGLGAYQSAKFAVNGLTEVVAQEVKPFGIQVTTVEPGGMRTEWGGTSMSAAKSDTYKETVGLAISYIHDEWHSEMPRYVSEPSKVAEALDTLSNMDEAPVHLLIGKDAAQAAKAHAESLAQTDEANMNITESTGNM</sequence>
<name>A0A0R1W2P3_9LACO</name>
<dbReference type="CDD" id="cd05374">
    <property type="entry name" value="17beta-HSD-like_SDR_c"/>
    <property type="match status" value="1"/>
</dbReference>
<dbReference type="AlphaFoldDB" id="A0A0R1W2P3"/>
<dbReference type="GO" id="GO:0016491">
    <property type="term" value="F:oxidoreductase activity"/>
    <property type="evidence" value="ECO:0007669"/>
    <property type="project" value="UniProtKB-KW"/>
</dbReference>
<dbReference type="SUPFAM" id="SSF51735">
    <property type="entry name" value="NAD(P)-binding Rossmann-fold domains"/>
    <property type="match status" value="1"/>
</dbReference>
<dbReference type="PANTHER" id="PTHR43976">
    <property type="entry name" value="SHORT CHAIN DEHYDROGENASE"/>
    <property type="match status" value="1"/>
</dbReference>